<keyword evidence="3" id="KW-1185">Reference proteome</keyword>
<reference evidence="2" key="1">
    <citation type="submission" date="2022-12" db="EMBL/GenBank/DDBJ databases">
        <title>Draft genome assemblies for two species of Escallonia (Escalloniales).</title>
        <authorList>
            <person name="Chanderbali A."/>
            <person name="Dervinis C."/>
            <person name="Anghel I."/>
            <person name="Soltis D."/>
            <person name="Soltis P."/>
            <person name="Zapata F."/>
        </authorList>
    </citation>
    <scope>NUCLEOTIDE SEQUENCE</scope>
    <source>
        <strain evidence="2">UCBG64.0493</strain>
        <tissue evidence="2">Leaf</tissue>
    </source>
</reference>
<organism evidence="2 3">
    <name type="scientific">Escallonia herrerae</name>
    <dbReference type="NCBI Taxonomy" id="1293975"/>
    <lineage>
        <taxon>Eukaryota</taxon>
        <taxon>Viridiplantae</taxon>
        <taxon>Streptophyta</taxon>
        <taxon>Embryophyta</taxon>
        <taxon>Tracheophyta</taxon>
        <taxon>Spermatophyta</taxon>
        <taxon>Magnoliopsida</taxon>
        <taxon>eudicotyledons</taxon>
        <taxon>Gunneridae</taxon>
        <taxon>Pentapetalae</taxon>
        <taxon>asterids</taxon>
        <taxon>campanulids</taxon>
        <taxon>Escalloniales</taxon>
        <taxon>Escalloniaceae</taxon>
        <taxon>Escallonia</taxon>
    </lineage>
</organism>
<dbReference type="InterPro" id="IPR055346">
    <property type="entry name" value="Fe-S_cluster_assembly_SufBD"/>
</dbReference>
<proteinExistence type="predicted"/>
<sequence length="134" mass="14572">MEIAVGEGAKVSHSGIQSRYLGAIHISPAAFHKTFADPFKGSANESTSTYELVEESTSTYELVEVSTGGKLSRHNVLVRHVQQTDAGQLTRSRILEPRASVNAKPNLPIIADDVKCSHGAAISDLEESQLFYFR</sequence>
<accession>A0AA89AD60</accession>
<dbReference type="InterPro" id="IPR037284">
    <property type="entry name" value="SUF_FeS_clus_asmbl_SufBD_sf"/>
</dbReference>
<dbReference type="Pfam" id="PF01458">
    <property type="entry name" value="SUFBD_core"/>
    <property type="match status" value="1"/>
</dbReference>
<evidence type="ECO:0000313" key="3">
    <source>
        <dbReference type="Proteomes" id="UP001188597"/>
    </source>
</evidence>
<evidence type="ECO:0000259" key="1">
    <source>
        <dbReference type="Pfam" id="PF01458"/>
    </source>
</evidence>
<dbReference type="InterPro" id="IPR000825">
    <property type="entry name" value="SUF_FeS_clus_asmbl_SufBD_core"/>
</dbReference>
<protein>
    <recommendedName>
        <fullName evidence="1">SUF system FeS cluster assembly SufBD core domain-containing protein</fullName>
    </recommendedName>
</protein>
<dbReference type="SUPFAM" id="SSF101960">
    <property type="entry name" value="Stabilizer of iron transporter SufD"/>
    <property type="match status" value="1"/>
</dbReference>
<evidence type="ECO:0000313" key="2">
    <source>
        <dbReference type="EMBL" id="KAK2998427.1"/>
    </source>
</evidence>
<gene>
    <name evidence="2" type="ORF">RJ639_024632</name>
</gene>
<comment type="caution">
    <text evidence="2">The sequence shown here is derived from an EMBL/GenBank/DDBJ whole genome shotgun (WGS) entry which is preliminary data.</text>
</comment>
<dbReference type="GO" id="GO:0016226">
    <property type="term" value="P:iron-sulfur cluster assembly"/>
    <property type="evidence" value="ECO:0007669"/>
    <property type="project" value="InterPro"/>
</dbReference>
<dbReference type="AlphaFoldDB" id="A0AA89AD60"/>
<feature type="domain" description="SUF system FeS cluster assembly SufBD core" evidence="1">
    <location>
        <begin position="79"/>
        <end position="134"/>
    </location>
</feature>
<dbReference type="Proteomes" id="UP001188597">
    <property type="component" value="Unassembled WGS sequence"/>
</dbReference>
<name>A0AA89AD60_9ASTE</name>
<dbReference type="PANTHER" id="PTHR43575">
    <property type="entry name" value="PROTEIN ABCI7, CHLOROPLASTIC"/>
    <property type="match status" value="1"/>
</dbReference>
<dbReference type="EMBL" id="JAVXUP010003657">
    <property type="protein sequence ID" value="KAK2998427.1"/>
    <property type="molecule type" value="Genomic_DNA"/>
</dbReference>
<dbReference type="PANTHER" id="PTHR43575:SF1">
    <property type="entry name" value="PROTEIN ABCI7, CHLOROPLASTIC"/>
    <property type="match status" value="1"/>
</dbReference>